<name>A0A2G6KEH1_9BACT</name>
<keyword evidence="2" id="KW-0812">Transmembrane</keyword>
<sequence length="132" mass="14421">MASNSCTFIVVPDATSECKRYTIPKSLLWTVGVMGAMIAIIIGGALYLVFGEYKAMSMKAGQFERLKRVSSSQRTTIEQYEQDITQLSKHLAQIKQLNSRLLIMTGLDPAKNSESDELGIGGAEEGDTTVEP</sequence>
<dbReference type="Proteomes" id="UP000230821">
    <property type="component" value="Unassembled WGS sequence"/>
</dbReference>
<accession>A0A2G6KEH1</accession>
<evidence type="ECO:0000256" key="1">
    <source>
        <dbReference type="SAM" id="MobiDB-lite"/>
    </source>
</evidence>
<reference evidence="3 4" key="1">
    <citation type="submission" date="2017-10" db="EMBL/GenBank/DDBJ databases">
        <title>Novel microbial diversity and functional potential in the marine mammal oral microbiome.</title>
        <authorList>
            <person name="Dudek N.K."/>
            <person name="Sun C.L."/>
            <person name="Burstein D."/>
            <person name="Kantor R.S."/>
            <person name="Aliaga Goltsman D.S."/>
            <person name="Bik E.M."/>
            <person name="Thomas B.C."/>
            <person name="Banfield J.F."/>
            <person name="Relman D.A."/>
        </authorList>
    </citation>
    <scope>NUCLEOTIDE SEQUENCE [LARGE SCALE GENOMIC DNA]</scope>
    <source>
        <strain evidence="3">DOLJORAL78_47_16</strain>
    </source>
</reference>
<keyword evidence="2" id="KW-1133">Transmembrane helix</keyword>
<dbReference type="EMBL" id="PDSK01000092">
    <property type="protein sequence ID" value="PIE34076.1"/>
    <property type="molecule type" value="Genomic_DNA"/>
</dbReference>
<evidence type="ECO:0000313" key="4">
    <source>
        <dbReference type="Proteomes" id="UP000230821"/>
    </source>
</evidence>
<evidence type="ECO:0000256" key="2">
    <source>
        <dbReference type="SAM" id="Phobius"/>
    </source>
</evidence>
<dbReference type="AlphaFoldDB" id="A0A2G6KEH1"/>
<feature type="transmembrane region" description="Helical" evidence="2">
    <location>
        <begin position="27"/>
        <end position="50"/>
    </location>
</feature>
<keyword evidence="2" id="KW-0472">Membrane</keyword>
<organism evidence="3 4">
    <name type="scientific">candidate division KSB3 bacterium</name>
    <dbReference type="NCBI Taxonomy" id="2044937"/>
    <lineage>
        <taxon>Bacteria</taxon>
        <taxon>candidate division KSB3</taxon>
    </lineage>
</organism>
<feature type="region of interest" description="Disordered" evidence="1">
    <location>
        <begin position="109"/>
        <end position="132"/>
    </location>
</feature>
<gene>
    <name evidence="3" type="ORF">CSA56_09210</name>
</gene>
<proteinExistence type="predicted"/>
<comment type="caution">
    <text evidence="3">The sequence shown here is derived from an EMBL/GenBank/DDBJ whole genome shotgun (WGS) entry which is preliminary data.</text>
</comment>
<evidence type="ECO:0000313" key="3">
    <source>
        <dbReference type="EMBL" id="PIE34076.1"/>
    </source>
</evidence>
<protein>
    <submittedName>
        <fullName evidence="3">Uncharacterized protein</fullName>
    </submittedName>
</protein>